<keyword evidence="1" id="KW-1133">Transmembrane helix</keyword>
<proteinExistence type="predicted"/>
<dbReference type="Proteomes" id="UP000778578">
    <property type="component" value="Unassembled WGS sequence"/>
</dbReference>
<comment type="caution">
    <text evidence="2">The sequence shown here is derived from an EMBL/GenBank/DDBJ whole genome shotgun (WGS) entry which is preliminary data.</text>
</comment>
<sequence>MAGDSVVGSDKGVPVSGPLEVRVAPLRRTMGRVLLIVVPSMLWMLRPQDSLFMVGSVVFFGVLYALLILVSIGTFLTLRAKGCVIRLDDSGVTLHGERTVAWSELASVRRLKKYPDALAFVPRSQVPELPPAPSGLLSRRPDRRRERLTRRYGTPLVVFTRFYSASADEVAAAVERFGGGVPVIREEV</sequence>
<evidence type="ECO:0000313" key="2">
    <source>
        <dbReference type="EMBL" id="MBY8880577.1"/>
    </source>
</evidence>
<evidence type="ECO:0008006" key="4">
    <source>
        <dbReference type="Google" id="ProtNLM"/>
    </source>
</evidence>
<dbReference type="RefSeq" id="WP_222965738.1">
    <property type="nucleotide sequence ID" value="NZ_JAINZZ010000033.1"/>
</dbReference>
<reference evidence="2 3" key="1">
    <citation type="submission" date="2021-08" db="EMBL/GenBank/DDBJ databases">
        <title>WGS of actinomycetes from Thailand.</title>
        <authorList>
            <person name="Thawai C."/>
        </authorList>
    </citation>
    <scope>NUCLEOTIDE SEQUENCE [LARGE SCALE GENOMIC DNA]</scope>
    <source>
        <strain evidence="2 3">PLK6-54</strain>
    </source>
</reference>
<keyword evidence="3" id="KW-1185">Reference proteome</keyword>
<gene>
    <name evidence="2" type="ORF">K7862_23495</name>
</gene>
<accession>A0ABS7QF54</accession>
<feature type="transmembrane region" description="Helical" evidence="1">
    <location>
        <begin position="51"/>
        <end position="78"/>
    </location>
</feature>
<evidence type="ECO:0000256" key="1">
    <source>
        <dbReference type="SAM" id="Phobius"/>
    </source>
</evidence>
<name>A0ABS7QF54_9ACTN</name>
<keyword evidence="1" id="KW-0812">Transmembrane</keyword>
<protein>
    <recommendedName>
        <fullName evidence="4">PH domain-containing protein</fullName>
    </recommendedName>
</protein>
<keyword evidence="1" id="KW-0472">Membrane</keyword>
<evidence type="ECO:0000313" key="3">
    <source>
        <dbReference type="Proteomes" id="UP000778578"/>
    </source>
</evidence>
<dbReference type="EMBL" id="JAINZZ010000033">
    <property type="protein sequence ID" value="MBY8880577.1"/>
    <property type="molecule type" value="Genomic_DNA"/>
</dbReference>
<organism evidence="2 3">
    <name type="scientific">Actinacidiphila acidipaludis</name>
    <dbReference type="NCBI Taxonomy" id="2873382"/>
    <lineage>
        <taxon>Bacteria</taxon>
        <taxon>Bacillati</taxon>
        <taxon>Actinomycetota</taxon>
        <taxon>Actinomycetes</taxon>
        <taxon>Kitasatosporales</taxon>
        <taxon>Streptomycetaceae</taxon>
        <taxon>Actinacidiphila</taxon>
    </lineage>
</organism>